<dbReference type="PATRIC" id="fig|1110509.7.peg.659"/>
<sequence length="262" mass="29021">MTRKEDSVLREARVHGARWEGFHHRYFSDPQVAEPLTAAILQAVEASRPDVIADLGGGTGFILKELLRRRPLEGVRLVDVDISEAQLSACDDGRIERLAASAATLTRRDLGAEGRSLLLVARSLLHYFGRAGLQPLLRHLRGQLQAGEAFIHQSACFADEGDAACLNRIYGMMGTEKWYSTIDELEAALEEAGFLLREVRAAPPLRLDSSDLAERYVLSAPQVASIRVEVGREFGERAGVFVETREGFTAWLHYSIFTCRAV</sequence>
<dbReference type="KEGG" id="mhi:Mhar_0598"/>
<dbReference type="RefSeq" id="WP_014586161.1">
    <property type="nucleotide sequence ID" value="NC_017527.1"/>
</dbReference>
<accession>G7WNK0</accession>
<evidence type="ECO:0000313" key="1">
    <source>
        <dbReference type="EMBL" id="AET63976.1"/>
    </source>
</evidence>
<gene>
    <name evidence="1" type="ordered locus">Mhar_0598</name>
</gene>
<dbReference type="STRING" id="1110509.Mhar_0598"/>
<organism evidence="1 2">
    <name type="scientific">Methanothrix harundinacea (strain 6Ac)</name>
    <name type="common">Methanosaeta harundinacea</name>
    <dbReference type="NCBI Taxonomy" id="1110509"/>
    <lineage>
        <taxon>Archaea</taxon>
        <taxon>Methanobacteriati</taxon>
        <taxon>Methanobacteriota</taxon>
        <taxon>Stenosarchaea group</taxon>
        <taxon>Methanomicrobia</taxon>
        <taxon>Methanotrichales</taxon>
        <taxon>Methanotrichaceae</taxon>
        <taxon>Methanothrix</taxon>
    </lineage>
</organism>
<proteinExistence type="predicted"/>
<dbReference type="GeneID" id="12509767"/>
<evidence type="ECO:0000313" key="2">
    <source>
        <dbReference type="Proteomes" id="UP000005877"/>
    </source>
</evidence>
<dbReference type="HOGENOM" id="CLU_1060108_0_0_2"/>
<evidence type="ECO:0008006" key="3">
    <source>
        <dbReference type="Google" id="ProtNLM"/>
    </source>
</evidence>
<dbReference type="InterPro" id="IPR029063">
    <property type="entry name" value="SAM-dependent_MTases_sf"/>
</dbReference>
<dbReference type="Proteomes" id="UP000005877">
    <property type="component" value="Chromosome"/>
</dbReference>
<dbReference type="AlphaFoldDB" id="G7WNK0"/>
<dbReference type="Gene3D" id="3.40.50.150">
    <property type="entry name" value="Vaccinia Virus protein VP39"/>
    <property type="match status" value="1"/>
</dbReference>
<dbReference type="SUPFAM" id="SSF53335">
    <property type="entry name" value="S-adenosyl-L-methionine-dependent methyltransferases"/>
    <property type="match status" value="1"/>
</dbReference>
<protein>
    <recommendedName>
        <fullName evidence="3">Methyltransferase type 12</fullName>
    </recommendedName>
</protein>
<name>G7WNK0_METH6</name>
<reference evidence="1 2" key="1">
    <citation type="journal article" date="2012" name="PLoS ONE">
        <title>The genome characteristics and predicted function of methyl-group oxidation pathway in the obligate aceticlastic methanogens, Methanosaeta spp.</title>
        <authorList>
            <person name="Zhu J."/>
            <person name="Zheng H."/>
            <person name="Ai G."/>
            <person name="Zhang G."/>
            <person name="Liu D."/>
            <person name="Liu X."/>
            <person name="Dong X."/>
        </authorList>
    </citation>
    <scope>NUCLEOTIDE SEQUENCE [LARGE SCALE GENOMIC DNA]</scope>
    <source>
        <strain evidence="1 2">6Ac</strain>
    </source>
</reference>
<dbReference type="EMBL" id="CP003117">
    <property type="protein sequence ID" value="AET63976.1"/>
    <property type="molecule type" value="Genomic_DNA"/>
</dbReference>
<keyword evidence="2" id="KW-1185">Reference proteome</keyword>